<organism evidence="3 4">
    <name type="scientific">Ricinus communis</name>
    <name type="common">Castor bean</name>
    <dbReference type="NCBI Taxonomy" id="3988"/>
    <lineage>
        <taxon>Eukaryota</taxon>
        <taxon>Viridiplantae</taxon>
        <taxon>Streptophyta</taxon>
        <taxon>Embryophyta</taxon>
        <taxon>Tracheophyta</taxon>
        <taxon>Spermatophyta</taxon>
        <taxon>Magnoliopsida</taxon>
        <taxon>eudicotyledons</taxon>
        <taxon>Gunneridae</taxon>
        <taxon>Pentapetalae</taxon>
        <taxon>rosids</taxon>
        <taxon>fabids</taxon>
        <taxon>Malpighiales</taxon>
        <taxon>Euphorbiaceae</taxon>
        <taxon>Acalyphoideae</taxon>
        <taxon>Acalypheae</taxon>
        <taxon>Ricinus</taxon>
    </lineage>
</organism>
<gene>
    <name evidence="3" type="ORF">RCOM_0009810</name>
</gene>
<feature type="region of interest" description="Disordered" evidence="1">
    <location>
        <begin position="737"/>
        <end position="824"/>
    </location>
</feature>
<dbReference type="CDD" id="cd10910">
    <property type="entry name" value="PIN_limkain_b1_N_like"/>
    <property type="match status" value="1"/>
</dbReference>
<dbReference type="Pfam" id="PF01936">
    <property type="entry name" value="NYN"/>
    <property type="match status" value="1"/>
</dbReference>
<dbReference type="Gene3D" id="3.40.50.1010">
    <property type="entry name" value="5'-nuclease"/>
    <property type="match status" value="1"/>
</dbReference>
<dbReference type="InterPro" id="IPR025677">
    <property type="entry name" value="OST-HTH-assoc_dom"/>
</dbReference>
<dbReference type="PROSITE" id="PS51644">
    <property type="entry name" value="HTH_OST"/>
    <property type="match status" value="2"/>
</dbReference>
<dbReference type="STRING" id="3988.B9SVR0"/>
<dbReference type="EMBL" id="EQ974173">
    <property type="protein sequence ID" value="EEF32319.1"/>
    <property type="molecule type" value="Genomic_DNA"/>
</dbReference>
<evidence type="ECO:0000256" key="1">
    <source>
        <dbReference type="SAM" id="MobiDB-lite"/>
    </source>
</evidence>
<sequence>MTLKPLTSKTLLFLSPSSSSPFPFCSVIVSHFCTSSSAPTHSPRPWRQRHTEESRNVKVSVWWDFENCNLPTGVNVFKVAHAITAALRANGIKGPVQITAFGDVFQLSRANQEALSSTGINLAHVPHGGKNSADRSLLVDLMYWVSQNPPPAHLFLISGDRDFASILHRLRMINYNVLLASNDTAPSVLCSAASIMWRWNTLVRGENLIGKVFNQPPDGPYGSWYGHYKVPLENPFEVEQTTFPQGEELTEASLETKFRPIPRTVMKRIRDVLSLYPKGISIHELRSELGKSDIGIDKDLYGYKKFFRFLLSMPNILKLHTASDGQLIARGIITKPEPFDPNPCMSTGPIIGDGNQCLTKSIKPKGENLPVSASGDPKLLVPTSPELSTEGSARKHQKSPPIEKAVKMDIGQPPKEMGESHSVGEENVEVINTQVLRENLPPVKGQDTKSDVETTMSSEPHSEKSEKSPGSINHTKELLWENGVNSNSLADQPSGELNELKDINSHSGMHKMFCDDSFWRDMQSFFNSQRGSLVVSQSRTREQMAKNLQKDGPLALRSLNESNILQLVDMLISEKKWVEEHLSEASPFRITESVGKDTSLGVCCSSNGLRSISLSTQLESSSKRQTECDGDGRIGKTSNVSHAGVSQRGSCKKPSERSRKKILVDCQKLVKEILKEFPEGYNISSFRKLFLEKYGYHLHVQKFGYQKLTSLLQIMPGVKIESTYIIPANKATKCSIQDSDVPNIQESNVSDTSKALGGELSDESDSGWDKLGPVDNSSSRRKEQEEQCLGSPHYEPSLSEDDFSDPEGESWTATQQEGQAKYRVNTEDSSLLQILDLWYSSSDGVNEKDKSENVQDMVNCDLQLSDLSGLDTEIGTSLGNSGSKQRPQKCYSFVAAPDGDDHGDNASDANKTNQLIDGDDHGDNASDANKTNQLIDGILGSLKKSSETGVQS</sequence>
<dbReference type="InterPro" id="IPR024768">
    <property type="entry name" value="Marf1"/>
</dbReference>
<dbReference type="GO" id="GO:0010468">
    <property type="term" value="P:regulation of gene expression"/>
    <property type="evidence" value="ECO:0007669"/>
    <property type="project" value="InterPro"/>
</dbReference>
<protein>
    <recommendedName>
        <fullName evidence="2">HTH OST-type domain-containing protein</fullName>
    </recommendedName>
</protein>
<evidence type="ECO:0000313" key="3">
    <source>
        <dbReference type="EMBL" id="EEF32319.1"/>
    </source>
</evidence>
<dbReference type="PANTHER" id="PTHR14379:SF6">
    <property type="entry name" value="EMB|CAB71880.1"/>
    <property type="match status" value="1"/>
</dbReference>
<feature type="domain" description="HTH OST-type" evidence="2">
    <location>
        <begin position="662"/>
        <end position="738"/>
    </location>
</feature>
<reference evidence="4" key="1">
    <citation type="journal article" date="2010" name="Nat. Biotechnol.">
        <title>Draft genome sequence of the oilseed species Ricinus communis.</title>
        <authorList>
            <person name="Chan A.P."/>
            <person name="Crabtree J."/>
            <person name="Zhao Q."/>
            <person name="Lorenzi H."/>
            <person name="Orvis J."/>
            <person name="Puiu D."/>
            <person name="Melake-Berhan A."/>
            <person name="Jones K.M."/>
            <person name="Redman J."/>
            <person name="Chen G."/>
            <person name="Cahoon E.B."/>
            <person name="Gedil M."/>
            <person name="Stanke M."/>
            <person name="Haas B.J."/>
            <person name="Wortman J.R."/>
            <person name="Fraser-Liggett C.M."/>
            <person name="Ravel J."/>
            <person name="Rabinowicz P.D."/>
        </authorList>
    </citation>
    <scope>NUCLEOTIDE SEQUENCE [LARGE SCALE GENOMIC DNA]</scope>
    <source>
        <strain evidence="4">cv. Hale</strain>
    </source>
</reference>
<dbReference type="Pfam" id="PF12872">
    <property type="entry name" value="OST-HTH"/>
    <property type="match status" value="2"/>
</dbReference>
<dbReference type="PANTHER" id="PTHR14379">
    <property type="entry name" value="LIMKAIN B LKAP"/>
    <property type="match status" value="1"/>
</dbReference>
<dbReference type="InterPro" id="IPR025605">
    <property type="entry name" value="OST-HTH/LOTUS_dom"/>
</dbReference>
<feature type="region of interest" description="Disordered" evidence="1">
    <location>
        <begin position="433"/>
        <end position="472"/>
    </location>
</feature>
<dbReference type="AlphaFoldDB" id="B9SVR0"/>
<name>B9SVR0_RICCO</name>
<dbReference type="GO" id="GO:0005777">
    <property type="term" value="C:peroxisome"/>
    <property type="evidence" value="ECO:0007669"/>
    <property type="project" value="InterPro"/>
</dbReference>
<dbReference type="FunCoup" id="B9SVR0">
    <property type="interactions" value="923"/>
</dbReference>
<feature type="region of interest" description="Disordered" evidence="1">
    <location>
        <begin position="623"/>
        <end position="654"/>
    </location>
</feature>
<dbReference type="CDD" id="cd08824">
    <property type="entry name" value="LOTUS"/>
    <property type="match status" value="2"/>
</dbReference>
<dbReference type="eggNOG" id="ENOG502QT74">
    <property type="taxonomic scope" value="Eukaryota"/>
</dbReference>
<dbReference type="GO" id="GO:0004540">
    <property type="term" value="F:RNA nuclease activity"/>
    <property type="evidence" value="ECO:0007669"/>
    <property type="project" value="InterPro"/>
</dbReference>
<feature type="compositionally biased region" description="Basic and acidic residues" evidence="1">
    <location>
        <begin position="623"/>
        <end position="634"/>
    </location>
</feature>
<keyword evidence="4" id="KW-1185">Reference proteome</keyword>
<evidence type="ECO:0000313" key="4">
    <source>
        <dbReference type="Proteomes" id="UP000008311"/>
    </source>
</evidence>
<accession>B9SVR0</accession>
<feature type="region of interest" description="Disordered" evidence="1">
    <location>
        <begin position="894"/>
        <end position="929"/>
    </location>
</feature>
<feature type="compositionally biased region" description="Acidic residues" evidence="1">
    <location>
        <begin position="798"/>
        <end position="808"/>
    </location>
</feature>
<dbReference type="Proteomes" id="UP000008311">
    <property type="component" value="Unassembled WGS sequence"/>
</dbReference>
<dbReference type="InterPro" id="IPR041966">
    <property type="entry name" value="LOTUS-like"/>
</dbReference>
<dbReference type="InterPro" id="IPR021139">
    <property type="entry name" value="NYN"/>
</dbReference>
<proteinExistence type="predicted"/>
<evidence type="ECO:0000259" key="2">
    <source>
        <dbReference type="PROSITE" id="PS51644"/>
    </source>
</evidence>
<dbReference type="Gene3D" id="3.30.420.610">
    <property type="entry name" value="LOTUS domain-like"/>
    <property type="match status" value="2"/>
</dbReference>
<feature type="domain" description="HTH OST-type" evidence="2">
    <location>
        <begin position="261"/>
        <end position="333"/>
    </location>
</feature>
<feature type="region of interest" description="Disordered" evidence="1">
    <location>
        <begin position="366"/>
        <end position="406"/>
    </location>
</feature>
<dbReference type="Pfam" id="PF14418">
    <property type="entry name" value="OHA"/>
    <property type="match status" value="1"/>
</dbReference>
<feature type="compositionally biased region" description="Polar residues" evidence="1">
    <location>
        <begin position="737"/>
        <end position="753"/>
    </location>
</feature>
<dbReference type="InParanoid" id="B9SVR0"/>